<evidence type="ECO:0000313" key="2">
    <source>
        <dbReference type="EMBL" id="KIQ01289.1"/>
    </source>
</evidence>
<evidence type="ECO:0000313" key="3">
    <source>
        <dbReference type="Proteomes" id="UP000032068"/>
    </source>
</evidence>
<organism evidence="2 3">
    <name type="scientific">Pseudomonas fulva</name>
    <dbReference type="NCBI Taxonomy" id="47880"/>
    <lineage>
        <taxon>Bacteria</taxon>
        <taxon>Pseudomonadati</taxon>
        <taxon>Pseudomonadota</taxon>
        <taxon>Gammaproteobacteria</taxon>
        <taxon>Pseudomonadales</taxon>
        <taxon>Pseudomonadaceae</taxon>
        <taxon>Pseudomonas</taxon>
    </lineage>
</organism>
<dbReference type="Proteomes" id="UP000032068">
    <property type="component" value="Unassembled WGS sequence"/>
</dbReference>
<gene>
    <name evidence="2" type="ORF">RU08_09025</name>
</gene>
<dbReference type="RefSeq" id="WP_042553459.1">
    <property type="nucleotide sequence ID" value="NZ_JXQW01000023.1"/>
</dbReference>
<evidence type="ECO:0000256" key="1">
    <source>
        <dbReference type="SAM" id="Phobius"/>
    </source>
</evidence>
<reference evidence="2 3" key="1">
    <citation type="submission" date="2014-12" db="EMBL/GenBank/DDBJ databases">
        <title>16Stimator: statistical estimation of ribosomal gene copy numbers from draft genome assemblies.</title>
        <authorList>
            <person name="Perisin M.A."/>
            <person name="Vetter M."/>
            <person name="Gilbert J.A."/>
            <person name="Bergelson J."/>
        </authorList>
    </citation>
    <scope>NUCLEOTIDE SEQUENCE [LARGE SCALE GENOMIC DNA]</scope>
    <source>
        <strain evidence="2 3">MEJ086</strain>
    </source>
</reference>
<dbReference type="EMBL" id="JXQW01000023">
    <property type="protein sequence ID" value="KIQ01289.1"/>
    <property type="molecule type" value="Genomic_DNA"/>
</dbReference>
<keyword evidence="1" id="KW-1133">Transmembrane helix</keyword>
<sequence length="59" mass="6489">MSITTYEGASAVFTFADKPAILIFISFLVAAVSLYALIATIIHEKHSYALPDEELDKLK</sequence>
<comment type="caution">
    <text evidence="2">The sequence shown here is derived from an EMBL/GenBank/DDBJ whole genome shotgun (WGS) entry which is preliminary data.</text>
</comment>
<keyword evidence="1" id="KW-0472">Membrane</keyword>
<protein>
    <submittedName>
        <fullName evidence="2">Uncharacterized protein</fullName>
    </submittedName>
</protein>
<keyword evidence="1" id="KW-0812">Transmembrane</keyword>
<proteinExistence type="predicted"/>
<dbReference type="OrthoDB" id="6930150at2"/>
<feature type="transmembrane region" description="Helical" evidence="1">
    <location>
        <begin position="20"/>
        <end position="42"/>
    </location>
</feature>
<accession>A0A0D0KSX4</accession>
<name>A0A0D0KSX4_9PSED</name>
<dbReference type="AlphaFoldDB" id="A0A0D0KSX4"/>